<protein>
    <submittedName>
        <fullName evidence="2">Uncharacterized protein</fullName>
    </submittedName>
</protein>
<organism evidence="2 3">
    <name type="scientific">Nocardia veterana</name>
    <dbReference type="NCBI Taxonomy" id="132249"/>
    <lineage>
        <taxon>Bacteria</taxon>
        <taxon>Bacillati</taxon>
        <taxon>Actinomycetota</taxon>
        <taxon>Actinomycetes</taxon>
        <taxon>Mycobacteriales</taxon>
        <taxon>Nocardiaceae</taxon>
        <taxon>Nocardia</taxon>
    </lineage>
</organism>
<keyword evidence="3" id="KW-1185">Reference proteome</keyword>
<reference evidence="2 3" key="1">
    <citation type="submission" date="2020-04" db="EMBL/GenBank/DDBJ databases">
        <title>MicrobeNet Type strains.</title>
        <authorList>
            <person name="Nicholson A.C."/>
        </authorList>
    </citation>
    <scope>NUCLEOTIDE SEQUENCE [LARGE SCALE GENOMIC DNA]</scope>
    <source>
        <strain evidence="2 3">DSM 44445</strain>
    </source>
</reference>
<dbReference type="Proteomes" id="UP000523447">
    <property type="component" value="Unassembled WGS sequence"/>
</dbReference>
<gene>
    <name evidence="2" type="ORF">HGA07_24940</name>
</gene>
<comment type="caution">
    <text evidence="2">The sequence shown here is derived from an EMBL/GenBank/DDBJ whole genome shotgun (WGS) entry which is preliminary data.</text>
</comment>
<evidence type="ECO:0000256" key="1">
    <source>
        <dbReference type="SAM" id="MobiDB-lite"/>
    </source>
</evidence>
<dbReference type="AlphaFoldDB" id="A0A7X6RKP3"/>
<evidence type="ECO:0000313" key="2">
    <source>
        <dbReference type="EMBL" id="NKY88849.1"/>
    </source>
</evidence>
<feature type="region of interest" description="Disordered" evidence="1">
    <location>
        <begin position="1"/>
        <end position="41"/>
    </location>
</feature>
<evidence type="ECO:0000313" key="3">
    <source>
        <dbReference type="Proteomes" id="UP000523447"/>
    </source>
</evidence>
<sequence length="235" mass="25506">MDTTADPDASGDKAAETPGGQGAARTAEISGARQYSTGKLTASQAKTVNAWRGELHRPRRRTYLTDDGRPPASSSDCLAAAVIDLLDAAPPTPTEVAQYAARIRTAQRDGRADRFPGDTHVTFYLPELYAGPAESLLIDARAAHSTAIDDARAAARRRFPGRYQAEERSQLMLGTLADQQLTPTVPRRLPMGTLARMAIDRWARRAPRAVVAAAAKHSATYHLQHHRARTDMGRQ</sequence>
<proteinExistence type="predicted"/>
<dbReference type="RefSeq" id="WP_040724026.1">
    <property type="nucleotide sequence ID" value="NZ_CAWPHS010000030.1"/>
</dbReference>
<dbReference type="EMBL" id="JAAXPE010000036">
    <property type="protein sequence ID" value="NKY88849.1"/>
    <property type="molecule type" value="Genomic_DNA"/>
</dbReference>
<name>A0A7X6RKP3_9NOCA</name>
<accession>A0A7X6RKP3</accession>